<comment type="caution">
    <text evidence="2">The sequence shown here is derived from an EMBL/GenBank/DDBJ whole genome shotgun (WGS) entry which is preliminary data.</text>
</comment>
<feature type="signal peptide" evidence="1">
    <location>
        <begin position="1"/>
        <end position="21"/>
    </location>
</feature>
<sequence>MKTMMIAGLALALMNSVPAMAQHKKIAMSAQPSVSLATDPGDLVTTIEFQVKAEGEEVKVFSKGIIPWVNLQKADNDLKKMLNGAEIVLPYGKVTVMTTLPQSTSFVIKSAGEGGFSRSALIRALSDKMTRLPMARPETPLNLSTADVYETESGQILLKLDVAS</sequence>
<dbReference type="OrthoDB" id="1161469at2"/>
<keyword evidence="1" id="KW-0732">Signal</keyword>
<reference evidence="2 3" key="1">
    <citation type="submission" date="2018-04" db="EMBL/GenBank/DDBJ databases">
        <title>Chitinophaga fuyangensis sp. nov., isolated from soil in a chemical factory.</title>
        <authorList>
            <person name="Chen K."/>
        </authorList>
    </citation>
    <scope>NUCLEOTIDE SEQUENCE [LARGE SCALE GENOMIC DNA]</scope>
    <source>
        <strain evidence="2 3">LY-1</strain>
    </source>
</reference>
<accession>A0A2T7BKS2</accession>
<keyword evidence="3" id="KW-1185">Reference proteome</keyword>
<gene>
    <name evidence="2" type="ORF">DCC81_01975</name>
</gene>
<evidence type="ECO:0000256" key="1">
    <source>
        <dbReference type="SAM" id="SignalP"/>
    </source>
</evidence>
<proteinExistence type="predicted"/>
<dbReference type="Proteomes" id="UP000244450">
    <property type="component" value="Unassembled WGS sequence"/>
</dbReference>
<name>A0A2T7BKS2_9BACT</name>
<organism evidence="2 3">
    <name type="scientific">Chitinophaga parva</name>
    <dbReference type="NCBI Taxonomy" id="2169414"/>
    <lineage>
        <taxon>Bacteria</taxon>
        <taxon>Pseudomonadati</taxon>
        <taxon>Bacteroidota</taxon>
        <taxon>Chitinophagia</taxon>
        <taxon>Chitinophagales</taxon>
        <taxon>Chitinophagaceae</taxon>
        <taxon>Chitinophaga</taxon>
    </lineage>
</organism>
<feature type="chain" id="PRO_5015617752" evidence="1">
    <location>
        <begin position="22"/>
        <end position="164"/>
    </location>
</feature>
<evidence type="ECO:0000313" key="3">
    <source>
        <dbReference type="Proteomes" id="UP000244450"/>
    </source>
</evidence>
<protein>
    <submittedName>
        <fullName evidence="2">Uncharacterized protein</fullName>
    </submittedName>
</protein>
<evidence type="ECO:0000313" key="2">
    <source>
        <dbReference type="EMBL" id="PUZ28276.1"/>
    </source>
</evidence>
<dbReference type="RefSeq" id="WP_108684914.1">
    <property type="nucleotide sequence ID" value="NZ_QCYK01000001.1"/>
</dbReference>
<dbReference type="AlphaFoldDB" id="A0A2T7BKS2"/>
<dbReference type="EMBL" id="QCYK01000001">
    <property type="protein sequence ID" value="PUZ28276.1"/>
    <property type="molecule type" value="Genomic_DNA"/>
</dbReference>